<evidence type="ECO:0000256" key="9">
    <source>
        <dbReference type="ARBA" id="ARBA00047913"/>
    </source>
</evidence>
<accession>H5SU05</accession>
<gene>
    <name evidence="10" type="primary">gatB</name>
    <name evidence="12" type="ORF">HGMM_OP4C641</name>
</gene>
<dbReference type="SMART" id="SM00845">
    <property type="entry name" value="GatB_Yqey"/>
    <property type="match status" value="1"/>
</dbReference>
<keyword evidence="3 10" id="KW-0436">Ligase</keyword>
<evidence type="ECO:0000256" key="5">
    <source>
        <dbReference type="ARBA" id="ARBA00022840"/>
    </source>
</evidence>
<dbReference type="InterPro" id="IPR006075">
    <property type="entry name" value="Asn/Gln-tRNA_Trfase_suB/E_cat"/>
</dbReference>
<dbReference type="GO" id="GO:0050566">
    <property type="term" value="F:asparaginyl-tRNA synthase (glutamine-hydrolyzing) activity"/>
    <property type="evidence" value="ECO:0007669"/>
    <property type="project" value="RHEA"/>
</dbReference>
<keyword evidence="4 10" id="KW-0547">Nucleotide-binding</keyword>
<sequence length="483" mass="54446">MRTVIGLEVHAQLLTKTKLFCSCSAEYFGAPPNAHTCPVCLGMPGALPVTNERAVEYALRAALALHCEILPRSTFARKNYFYPDLPKGYQISQFDAPLAVRGYLDLPTGTRIRIRRVHLEEDAGKLLHTDEGVSLIDFNRAGVPLIEIVSEPDLSSPEEARLYMEELRRVLRYLGVCSGDMEEGSLRCDANISVQVQTSSGLFAFAGQGLAIWKPTRSVKTEIKNMNSFRAVEEALKYEEQRQREILERGGTLTQETRLWNEKTGQTEPMRTKEESEDYRYFPDPDLVPLQIDDAWRERVMRSLPELPAAKRARWAQEYKLPEYDIAVLTEERPIAEYFEAVVKLYPHPKDVSNWMMSELLRLMKESSSQQIPLKPEYFAHVLQMVSSGQINRTVAKDVIAESFQTGKAPEEIVRERGLGQISDASLLAEIVTRVLAENPKAVADFKAGKEAVIGFLQGQVMKATGGKADPQKTKELLIQKLK</sequence>
<dbReference type="PANTHER" id="PTHR11659:SF0">
    <property type="entry name" value="GLUTAMYL-TRNA(GLN) AMIDOTRANSFERASE SUBUNIT B, MITOCHONDRIAL"/>
    <property type="match status" value="1"/>
</dbReference>
<dbReference type="InterPro" id="IPR017959">
    <property type="entry name" value="Asn/Gln-tRNA_amidoTrfase_suB/E"/>
</dbReference>
<dbReference type="InterPro" id="IPR017958">
    <property type="entry name" value="Gln-tRNA_amidoTrfase_suB_CS"/>
</dbReference>
<evidence type="ECO:0000256" key="1">
    <source>
        <dbReference type="ARBA" id="ARBA00005306"/>
    </source>
</evidence>
<dbReference type="InterPro" id="IPR004413">
    <property type="entry name" value="GatB"/>
</dbReference>
<dbReference type="GO" id="GO:0070681">
    <property type="term" value="P:glutaminyl-tRNAGln biosynthesis via transamidation"/>
    <property type="evidence" value="ECO:0007669"/>
    <property type="project" value="TreeGrafter"/>
</dbReference>
<dbReference type="FunFam" id="1.10.10.410:FF:000001">
    <property type="entry name" value="Aspartyl/glutamyl-tRNA(Asn/Gln) amidotransferase subunit B"/>
    <property type="match status" value="1"/>
</dbReference>
<dbReference type="NCBIfam" id="TIGR00133">
    <property type="entry name" value="gatB"/>
    <property type="match status" value="1"/>
</dbReference>
<dbReference type="EMBL" id="AP011803">
    <property type="protein sequence ID" value="BAL60005.1"/>
    <property type="molecule type" value="Genomic_DNA"/>
</dbReference>
<evidence type="ECO:0000256" key="10">
    <source>
        <dbReference type="HAMAP-Rule" id="MF_00121"/>
    </source>
</evidence>
<dbReference type="Pfam" id="PF02934">
    <property type="entry name" value="GatB_N"/>
    <property type="match status" value="1"/>
</dbReference>
<evidence type="ECO:0000259" key="11">
    <source>
        <dbReference type="SMART" id="SM00845"/>
    </source>
</evidence>
<evidence type="ECO:0000256" key="7">
    <source>
        <dbReference type="ARBA" id="ARBA00024799"/>
    </source>
</evidence>
<evidence type="ECO:0000256" key="2">
    <source>
        <dbReference type="ARBA" id="ARBA00011123"/>
    </source>
</evidence>
<organism evidence="12">
    <name type="scientific">Acetithermum autotrophicum</name>
    <dbReference type="NCBI Taxonomy" id="1446466"/>
    <lineage>
        <taxon>Bacteria</taxon>
        <taxon>Candidatus Bipolaricaulota</taxon>
        <taxon>Candidatus Acetithermum</taxon>
    </lineage>
</organism>
<dbReference type="AlphaFoldDB" id="H5SU05"/>
<dbReference type="SUPFAM" id="SSF89095">
    <property type="entry name" value="GatB/YqeY motif"/>
    <property type="match status" value="1"/>
</dbReference>
<evidence type="ECO:0000256" key="8">
    <source>
        <dbReference type="ARBA" id="ARBA00047380"/>
    </source>
</evidence>
<dbReference type="InterPro" id="IPR014746">
    <property type="entry name" value="Gln_synth/guanido_kin_cat_dom"/>
</dbReference>
<dbReference type="Gene3D" id="1.10.150.380">
    <property type="entry name" value="GatB domain, N-terminal subdomain"/>
    <property type="match status" value="1"/>
</dbReference>
<comment type="catalytic activity">
    <reaction evidence="9 10">
        <text>L-glutamyl-tRNA(Gln) + L-glutamine + ATP + H2O = L-glutaminyl-tRNA(Gln) + L-glutamate + ADP + phosphate + H(+)</text>
        <dbReference type="Rhea" id="RHEA:17521"/>
        <dbReference type="Rhea" id="RHEA-COMP:9681"/>
        <dbReference type="Rhea" id="RHEA-COMP:9684"/>
        <dbReference type="ChEBI" id="CHEBI:15377"/>
        <dbReference type="ChEBI" id="CHEBI:15378"/>
        <dbReference type="ChEBI" id="CHEBI:29985"/>
        <dbReference type="ChEBI" id="CHEBI:30616"/>
        <dbReference type="ChEBI" id="CHEBI:43474"/>
        <dbReference type="ChEBI" id="CHEBI:58359"/>
        <dbReference type="ChEBI" id="CHEBI:78520"/>
        <dbReference type="ChEBI" id="CHEBI:78521"/>
        <dbReference type="ChEBI" id="CHEBI:456216"/>
    </reaction>
</comment>
<evidence type="ECO:0000256" key="6">
    <source>
        <dbReference type="ARBA" id="ARBA00022917"/>
    </source>
</evidence>
<name>H5SU05_ACEAU</name>
<dbReference type="GO" id="GO:0050567">
    <property type="term" value="F:glutaminyl-tRNA synthase (glutamine-hydrolyzing) activity"/>
    <property type="evidence" value="ECO:0007669"/>
    <property type="project" value="UniProtKB-UniRule"/>
</dbReference>
<evidence type="ECO:0000256" key="3">
    <source>
        <dbReference type="ARBA" id="ARBA00022598"/>
    </source>
</evidence>
<comment type="similarity">
    <text evidence="1 10">Belongs to the GatB/GatE family. GatB subfamily.</text>
</comment>
<dbReference type="GO" id="GO:0016740">
    <property type="term" value="F:transferase activity"/>
    <property type="evidence" value="ECO:0007669"/>
    <property type="project" value="UniProtKB-KW"/>
</dbReference>
<keyword evidence="12" id="KW-0808">Transferase</keyword>
<dbReference type="GO" id="GO:0005524">
    <property type="term" value="F:ATP binding"/>
    <property type="evidence" value="ECO:0007669"/>
    <property type="project" value="UniProtKB-KW"/>
</dbReference>
<dbReference type="EC" id="6.3.5.-" evidence="10"/>
<protein>
    <recommendedName>
        <fullName evidence="10">Aspartyl/glutamyl-tRNA(Asn/Gln) amidotransferase subunit B</fullName>
        <shortName evidence="10">Asp/Glu-ADT subunit B</shortName>
        <ecNumber evidence="10">6.3.5.-</ecNumber>
    </recommendedName>
</protein>
<dbReference type="InterPro" id="IPR042114">
    <property type="entry name" value="GatB_C_1"/>
</dbReference>
<dbReference type="PANTHER" id="PTHR11659">
    <property type="entry name" value="GLUTAMYL-TRNA GLN AMIDOTRANSFERASE SUBUNIT B MITOCHONDRIAL AND PROKARYOTIC PET112-RELATED"/>
    <property type="match status" value="1"/>
</dbReference>
<feature type="domain" description="Asn/Gln amidotransferase" evidence="11">
    <location>
        <begin position="337"/>
        <end position="482"/>
    </location>
</feature>
<reference evidence="12" key="1">
    <citation type="journal article" date="2005" name="Environ. Microbiol.">
        <title>Genetic and functional properties of uncultivated thermophilic crenarchaeotes from a subsurface gold mine as revealed by analysis of genome fragments.</title>
        <authorList>
            <person name="Nunoura T."/>
            <person name="Hirayama H."/>
            <person name="Takami H."/>
            <person name="Oida H."/>
            <person name="Nishi S."/>
            <person name="Shimamura S."/>
            <person name="Suzuki Y."/>
            <person name="Inagaki F."/>
            <person name="Takai K."/>
            <person name="Nealson K.H."/>
            <person name="Horikoshi K."/>
        </authorList>
    </citation>
    <scope>NUCLEOTIDE SEQUENCE</scope>
</reference>
<reference evidence="12" key="2">
    <citation type="journal article" date="2012" name="PLoS ONE">
        <title>A Deeply Branching Thermophilic Bacterium with an Ancient Acetyl-CoA Pathway Dominates a Subsurface Ecosystem.</title>
        <authorList>
            <person name="Takami H."/>
            <person name="Noguchi H."/>
            <person name="Takaki Y."/>
            <person name="Uchiyama I."/>
            <person name="Toyoda A."/>
            <person name="Nishi S."/>
            <person name="Chee G.-J."/>
            <person name="Arai W."/>
            <person name="Nunoura T."/>
            <person name="Itoh T."/>
            <person name="Hattori M."/>
            <person name="Takai K."/>
        </authorList>
    </citation>
    <scope>NUCLEOTIDE SEQUENCE</scope>
</reference>
<dbReference type="HAMAP" id="MF_00121">
    <property type="entry name" value="GatB"/>
    <property type="match status" value="1"/>
</dbReference>
<dbReference type="NCBIfam" id="NF004014">
    <property type="entry name" value="PRK05477.1-4"/>
    <property type="match status" value="1"/>
</dbReference>
<proteinExistence type="inferred from homology"/>
<dbReference type="InterPro" id="IPR023168">
    <property type="entry name" value="GatB_Yqey_C_2"/>
</dbReference>
<dbReference type="SUPFAM" id="SSF55931">
    <property type="entry name" value="Glutamine synthetase/guanido kinase"/>
    <property type="match status" value="1"/>
</dbReference>
<comment type="catalytic activity">
    <reaction evidence="8 10">
        <text>L-aspartyl-tRNA(Asn) + L-glutamine + ATP + H2O = L-asparaginyl-tRNA(Asn) + L-glutamate + ADP + phosphate + 2 H(+)</text>
        <dbReference type="Rhea" id="RHEA:14513"/>
        <dbReference type="Rhea" id="RHEA-COMP:9674"/>
        <dbReference type="Rhea" id="RHEA-COMP:9677"/>
        <dbReference type="ChEBI" id="CHEBI:15377"/>
        <dbReference type="ChEBI" id="CHEBI:15378"/>
        <dbReference type="ChEBI" id="CHEBI:29985"/>
        <dbReference type="ChEBI" id="CHEBI:30616"/>
        <dbReference type="ChEBI" id="CHEBI:43474"/>
        <dbReference type="ChEBI" id="CHEBI:58359"/>
        <dbReference type="ChEBI" id="CHEBI:78515"/>
        <dbReference type="ChEBI" id="CHEBI:78516"/>
        <dbReference type="ChEBI" id="CHEBI:456216"/>
    </reaction>
</comment>
<evidence type="ECO:0000256" key="4">
    <source>
        <dbReference type="ARBA" id="ARBA00022741"/>
    </source>
</evidence>
<dbReference type="FunFam" id="1.10.150.380:FF:000001">
    <property type="entry name" value="Aspartyl/glutamyl-tRNA(Asn/Gln) amidotransferase subunit B"/>
    <property type="match status" value="1"/>
</dbReference>
<dbReference type="NCBIfam" id="NF004012">
    <property type="entry name" value="PRK05477.1-2"/>
    <property type="match status" value="1"/>
</dbReference>
<comment type="subunit">
    <text evidence="2 10">Heterotrimer of A, B and C subunits.</text>
</comment>
<dbReference type="Pfam" id="PF02637">
    <property type="entry name" value="GatB_Yqey"/>
    <property type="match status" value="1"/>
</dbReference>
<dbReference type="GO" id="GO:0006412">
    <property type="term" value="P:translation"/>
    <property type="evidence" value="ECO:0007669"/>
    <property type="project" value="UniProtKB-UniRule"/>
</dbReference>
<keyword evidence="6 10" id="KW-0648">Protein biosynthesis</keyword>
<dbReference type="PROSITE" id="PS01234">
    <property type="entry name" value="GATB"/>
    <property type="match status" value="1"/>
</dbReference>
<comment type="function">
    <text evidence="7 10">Allows the formation of correctly charged Asn-tRNA(Asn) or Gln-tRNA(Gln) through the transamidation of misacylated Asp-tRNA(Asn) or Glu-tRNA(Gln) in organisms which lack either or both of asparaginyl-tRNA or glutaminyl-tRNA synthetases. The reaction takes place in the presence of glutamine and ATP through an activated phospho-Asp-tRNA(Asn) or phospho-Glu-tRNA(Gln).</text>
</comment>
<keyword evidence="5 10" id="KW-0067">ATP-binding</keyword>
<dbReference type="Gene3D" id="1.10.10.410">
    <property type="match status" value="1"/>
</dbReference>
<dbReference type="InterPro" id="IPR003789">
    <property type="entry name" value="Asn/Gln_tRNA_amidoTrase-B-like"/>
</dbReference>
<dbReference type="InterPro" id="IPR018027">
    <property type="entry name" value="Asn/Gln_amidotransferase"/>
</dbReference>
<evidence type="ECO:0000313" key="12">
    <source>
        <dbReference type="EMBL" id="BAL60005.1"/>
    </source>
</evidence>